<dbReference type="GO" id="GO:0005227">
    <property type="term" value="F:calcium-activated cation channel activity"/>
    <property type="evidence" value="ECO:0007669"/>
    <property type="project" value="InterPro"/>
</dbReference>
<feature type="transmembrane region" description="Helical" evidence="1">
    <location>
        <begin position="629"/>
        <end position="648"/>
    </location>
</feature>
<keyword evidence="1" id="KW-0472">Membrane</keyword>
<evidence type="ECO:0008006" key="4">
    <source>
        <dbReference type="Google" id="ProtNLM"/>
    </source>
</evidence>
<feature type="transmembrane region" description="Helical" evidence="1">
    <location>
        <begin position="604"/>
        <end position="623"/>
    </location>
</feature>
<evidence type="ECO:0000256" key="1">
    <source>
        <dbReference type="SAM" id="Phobius"/>
    </source>
</evidence>
<feature type="transmembrane region" description="Helical" evidence="1">
    <location>
        <begin position="404"/>
        <end position="421"/>
    </location>
</feature>
<dbReference type="EMBL" id="JWZX01002960">
    <property type="protein sequence ID" value="KOO25550.1"/>
    <property type="molecule type" value="Genomic_DNA"/>
</dbReference>
<proteinExistence type="predicted"/>
<dbReference type="PANTHER" id="PTHR13018">
    <property type="entry name" value="PROBABLE MEMBRANE PROTEIN DUF221-RELATED"/>
    <property type="match status" value="1"/>
</dbReference>
<evidence type="ECO:0000313" key="2">
    <source>
        <dbReference type="EMBL" id="KOO25550.1"/>
    </source>
</evidence>
<dbReference type="InterPro" id="IPR045122">
    <property type="entry name" value="Csc1-like"/>
</dbReference>
<sequence>MDTTPSKPQPKPPILDREVILEKAVVLASKKTLIEGDVLKGFKAMYSPTQRLEVLGLAPAVIFFLRCMLESCIAFALILAVQWPLHVDIVQRTGVRNECRSALAVFPQQPTPDPPPESLRRCGYAGHSIALDLKPIGSLSQYCYLACEEFTVESWGGAPWLANFEGTTVDTSEAEYCASGGINTLTLLYWYGDLVIVILYLMRMLHLESAVELEADKNQWTTADYAVMLRGLDRGVPLQVAALALMSDLMRLGFDENRVHHLEFGLMPKPPDADAFERLSELTSGQAFLVFQYETDRNRMLGHKGQLQFELAARQNNGNGVTVVAGPEPSNVLWENLHVLPKERRKRFWMTQRAIGCTLVVSSIMLVTIQFFKRTYTKDFAMGGTEDAAFLSSGYFMQLLDRNVQIALVAALAIAVLAWKVRDTIRVFHSREGHETRGEFEAGLLAKLSGAFTRNNVIMPIVVSMAQCFISEQSPVGQNFYERTPFPMMAVVIMSIQRITADLPRALQLVSVFKRCKTRCEKPKDEADAVAHWDPPGMALSLQMAQFYWLFACALLYGPFGPFYYALAAIYALWSFLCTKFGVTFWYKRMPAIPTQLGRVLRQLVVALLPFQLLLKLAVRWAAEPQQPLSAHLLLFGIGAVIVTLVIFSPLARGGLDPATSGGNGYQQISELDTDGITYGRVEELRGYPIDCYINPFRRTETRYSVQTRRGFFGEPAPTEPNTLDRSSETIDHNVGVISTAFPFEALASG</sequence>
<feature type="transmembrane region" description="Helical" evidence="1">
    <location>
        <begin position="563"/>
        <end position="583"/>
    </location>
</feature>
<keyword evidence="1" id="KW-1133">Transmembrane helix</keyword>
<dbReference type="GO" id="GO:0005886">
    <property type="term" value="C:plasma membrane"/>
    <property type="evidence" value="ECO:0007669"/>
    <property type="project" value="TreeGrafter"/>
</dbReference>
<keyword evidence="3" id="KW-1185">Reference proteome</keyword>
<keyword evidence="1" id="KW-0812">Transmembrane</keyword>
<gene>
    <name evidence="2" type="ORF">Ctob_010745</name>
</gene>
<evidence type="ECO:0000313" key="3">
    <source>
        <dbReference type="Proteomes" id="UP000037460"/>
    </source>
</evidence>
<protein>
    <recommendedName>
        <fullName evidence="4">CSC1/OSCA1-like 7TM region domain-containing protein</fullName>
    </recommendedName>
</protein>
<reference evidence="3" key="1">
    <citation type="journal article" date="2015" name="PLoS Genet.">
        <title>Genome Sequence and Transcriptome Analyses of Chrysochromulina tobin: Metabolic Tools for Enhanced Algal Fitness in the Prominent Order Prymnesiales (Haptophyceae).</title>
        <authorList>
            <person name="Hovde B.T."/>
            <person name="Deodato C.R."/>
            <person name="Hunsperger H.M."/>
            <person name="Ryken S.A."/>
            <person name="Yost W."/>
            <person name="Jha R.K."/>
            <person name="Patterson J."/>
            <person name="Monnat R.J. Jr."/>
            <person name="Barlow S.B."/>
            <person name="Starkenburg S.R."/>
            <person name="Cattolico R.A."/>
        </authorList>
    </citation>
    <scope>NUCLEOTIDE SEQUENCE</scope>
    <source>
        <strain evidence="3">CCMP291</strain>
    </source>
</reference>
<dbReference type="Proteomes" id="UP000037460">
    <property type="component" value="Unassembled WGS sequence"/>
</dbReference>
<dbReference type="OrthoDB" id="192629at2759"/>
<name>A0A0M0JGH9_9EUKA</name>
<dbReference type="AlphaFoldDB" id="A0A0M0JGH9"/>
<comment type="caution">
    <text evidence="2">The sequence shown here is derived from an EMBL/GenBank/DDBJ whole genome shotgun (WGS) entry which is preliminary data.</text>
</comment>
<feature type="transmembrane region" description="Helical" evidence="1">
    <location>
        <begin position="354"/>
        <end position="372"/>
    </location>
</feature>
<organism evidence="2 3">
    <name type="scientific">Chrysochromulina tobinii</name>
    <dbReference type="NCBI Taxonomy" id="1460289"/>
    <lineage>
        <taxon>Eukaryota</taxon>
        <taxon>Haptista</taxon>
        <taxon>Haptophyta</taxon>
        <taxon>Prymnesiophyceae</taxon>
        <taxon>Prymnesiales</taxon>
        <taxon>Chrysochromulinaceae</taxon>
        <taxon>Chrysochromulina</taxon>
    </lineage>
</organism>
<accession>A0A0M0JGH9</accession>